<feature type="non-terminal residue" evidence="1">
    <location>
        <position position="1"/>
    </location>
</feature>
<gene>
    <name evidence="1" type="primary">ORF18689</name>
</gene>
<accession>A0A0B6YB16</accession>
<name>A0A0B6YB16_9EUPU</name>
<dbReference type="EMBL" id="HACG01006121">
    <property type="protein sequence ID" value="CEK52986.1"/>
    <property type="molecule type" value="Transcribed_RNA"/>
</dbReference>
<dbReference type="AlphaFoldDB" id="A0A0B6YB16"/>
<proteinExistence type="predicted"/>
<organism evidence="1">
    <name type="scientific">Arion vulgaris</name>
    <dbReference type="NCBI Taxonomy" id="1028688"/>
    <lineage>
        <taxon>Eukaryota</taxon>
        <taxon>Metazoa</taxon>
        <taxon>Spiralia</taxon>
        <taxon>Lophotrochozoa</taxon>
        <taxon>Mollusca</taxon>
        <taxon>Gastropoda</taxon>
        <taxon>Heterobranchia</taxon>
        <taxon>Euthyneura</taxon>
        <taxon>Panpulmonata</taxon>
        <taxon>Eupulmonata</taxon>
        <taxon>Stylommatophora</taxon>
        <taxon>Helicina</taxon>
        <taxon>Arionoidea</taxon>
        <taxon>Arionidae</taxon>
        <taxon>Arion</taxon>
    </lineage>
</organism>
<protein>
    <submittedName>
        <fullName evidence="1">Uncharacterized protein</fullName>
    </submittedName>
</protein>
<reference evidence="1" key="1">
    <citation type="submission" date="2014-12" db="EMBL/GenBank/DDBJ databases">
        <title>Insight into the proteome of Arion vulgaris.</title>
        <authorList>
            <person name="Aradska J."/>
            <person name="Bulat T."/>
            <person name="Smidak R."/>
            <person name="Sarate P."/>
            <person name="Gangsoo J."/>
            <person name="Sialana F."/>
            <person name="Bilban M."/>
            <person name="Lubec G."/>
        </authorList>
    </citation>
    <scope>NUCLEOTIDE SEQUENCE</scope>
    <source>
        <tissue evidence="1">Skin</tissue>
    </source>
</reference>
<evidence type="ECO:0000313" key="1">
    <source>
        <dbReference type="EMBL" id="CEK52986.1"/>
    </source>
</evidence>
<sequence length="54" mass="6122">SSNPYTDQRRAVTIVWSPLQNRRGPIATTNISMYTTRYLHILPIVTVLTVTSSM</sequence>